<dbReference type="Proteomes" id="UP001501676">
    <property type="component" value="Unassembled WGS sequence"/>
</dbReference>
<name>A0ABP6SVZ2_9ACTN</name>
<evidence type="ECO:0000256" key="1">
    <source>
        <dbReference type="SAM" id="MobiDB-lite"/>
    </source>
</evidence>
<reference evidence="3" key="1">
    <citation type="journal article" date="2019" name="Int. J. Syst. Evol. Microbiol.">
        <title>The Global Catalogue of Microorganisms (GCM) 10K type strain sequencing project: providing services to taxonomists for standard genome sequencing and annotation.</title>
        <authorList>
            <consortium name="The Broad Institute Genomics Platform"/>
            <consortium name="The Broad Institute Genome Sequencing Center for Infectious Disease"/>
            <person name="Wu L."/>
            <person name="Ma J."/>
        </authorList>
    </citation>
    <scope>NUCLEOTIDE SEQUENCE [LARGE SCALE GENOMIC DNA]</scope>
    <source>
        <strain evidence="3">JCM 9458</strain>
    </source>
</reference>
<organism evidence="2 3">
    <name type="scientific">Cryptosporangium minutisporangium</name>
    <dbReference type="NCBI Taxonomy" id="113569"/>
    <lineage>
        <taxon>Bacteria</taxon>
        <taxon>Bacillati</taxon>
        <taxon>Actinomycetota</taxon>
        <taxon>Actinomycetes</taxon>
        <taxon>Cryptosporangiales</taxon>
        <taxon>Cryptosporangiaceae</taxon>
        <taxon>Cryptosporangium</taxon>
    </lineage>
</organism>
<accession>A0ABP6SVZ2</accession>
<comment type="caution">
    <text evidence="2">The sequence shown here is derived from an EMBL/GenBank/DDBJ whole genome shotgun (WGS) entry which is preliminary data.</text>
</comment>
<gene>
    <name evidence="2" type="ORF">GCM10020369_26580</name>
</gene>
<dbReference type="EMBL" id="BAAAYN010000017">
    <property type="protein sequence ID" value="GAA3386752.1"/>
    <property type="molecule type" value="Genomic_DNA"/>
</dbReference>
<protein>
    <recommendedName>
        <fullName evidence="4">ATP-binding protein</fullName>
    </recommendedName>
</protein>
<dbReference type="RefSeq" id="WP_345728363.1">
    <property type="nucleotide sequence ID" value="NZ_BAAAYN010000017.1"/>
</dbReference>
<evidence type="ECO:0008006" key="4">
    <source>
        <dbReference type="Google" id="ProtNLM"/>
    </source>
</evidence>
<feature type="region of interest" description="Disordered" evidence="1">
    <location>
        <begin position="1"/>
        <end position="22"/>
    </location>
</feature>
<keyword evidence="3" id="KW-1185">Reference proteome</keyword>
<evidence type="ECO:0000313" key="2">
    <source>
        <dbReference type="EMBL" id="GAA3386752.1"/>
    </source>
</evidence>
<sequence length="609" mass="64611">MTPQWWSQRFAPEGSAASEGIRRQLGTPRLDSLDVLVREAAQNSADARSGEHPVDFTITLNTLDADARGRWREILLPEPAGDASLGLEACLSSESTVMLTVSDRHTTGLGGPLRADELGDEPDFVNLIRNIGEPRDKEFGGGTYGFGKGILFTTSSVGVVLVRSRCRWQGRVQSRLIGVALGHRFQADGVPFTGRHWWGTVRDGVLDPLLDDDADAIADGLGLPCFEGPDALGTDIVIVGADLGSDLGNADDEAPVRDVEHGADFIASAMLWNLWPLLATPDGGQPAMECRVVTASRTIEVPDPVSVPRLWPFVTSLKAINAGDGKSITRRRPTPLDIGSFHATSALAPTKRDWRDIAAPFSGPARHCALMRQAGLVVTYLEGPVLPADDQQYGAVFRSSRASDESFAAAEPPTHDAWVTQGLPDSDRRTVDAALRGIRTRLADIAAASVGAVSVMTQPPLGHLSQRLGVLVAPTGVTSEAITTRGNAPGGGRGRRPKVSVVQAPTMAIVDGQPLIVTVVDVAETTETLVLTADAVVALDVGNETEPPTGAPRPRVVELQSDGARVLGDHTQVRPSDPRRWTVVVRPVSGAATQVSVSLELVAGERDKA</sequence>
<evidence type="ECO:0000313" key="3">
    <source>
        <dbReference type="Proteomes" id="UP001501676"/>
    </source>
</evidence>
<proteinExistence type="predicted"/>